<dbReference type="RefSeq" id="WP_062254316.1">
    <property type="nucleotide sequence ID" value="NZ_CP014229.1"/>
</dbReference>
<dbReference type="PANTHER" id="PTHR30441:SF4">
    <property type="entry name" value="PROTEIN ASMA"/>
    <property type="match status" value="1"/>
</dbReference>
<accession>A0A0X8JMR2</accession>
<name>A0A0X8JMR2_9BACT</name>
<dbReference type="KEGG" id="dfi:AXF13_14525"/>
<reference evidence="4" key="1">
    <citation type="submission" date="2016-02" db="EMBL/GenBank/DDBJ databases">
        <authorList>
            <person name="Holder M.E."/>
            <person name="Ajami N.J."/>
            <person name="Petrosino J.F."/>
        </authorList>
    </citation>
    <scope>NUCLEOTIDE SEQUENCE [LARGE SCALE GENOMIC DNA]</scope>
    <source>
        <strain evidence="4">CCUG 45958</strain>
    </source>
</reference>
<protein>
    <submittedName>
        <fullName evidence="3">Aromatic ring-opening dioxygenase LigA</fullName>
    </submittedName>
</protein>
<keyword evidence="3" id="KW-0223">Dioxygenase</keyword>
<dbReference type="STRING" id="44742.AXF13_14525"/>
<dbReference type="InterPro" id="IPR007844">
    <property type="entry name" value="AsmA"/>
</dbReference>
<feature type="domain" description="AsmA" evidence="2">
    <location>
        <begin position="3"/>
        <end position="577"/>
    </location>
</feature>
<feature type="compositionally biased region" description="Low complexity" evidence="1">
    <location>
        <begin position="401"/>
        <end position="410"/>
    </location>
</feature>
<evidence type="ECO:0000256" key="1">
    <source>
        <dbReference type="SAM" id="MobiDB-lite"/>
    </source>
</evidence>
<dbReference type="GO" id="GO:0090313">
    <property type="term" value="P:regulation of protein targeting to membrane"/>
    <property type="evidence" value="ECO:0007669"/>
    <property type="project" value="TreeGrafter"/>
</dbReference>
<dbReference type="AlphaFoldDB" id="A0A0X8JMR2"/>
<dbReference type="GO" id="GO:0051213">
    <property type="term" value="F:dioxygenase activity"/>
    <property type="evidence" value="ECO:0007669"/>
    <property type="project" value="UniProtKB-KW"/>
</dbReference>
<feature type="region of interest" description="Disordered" evidence="1">
    <location>
        <begin position="380"/>
        <end position="413"/>
    </location>
</feature>
<sequence>MKRVLLWILGIVIVLGVAGAILLGRIDTQFVVNQIADATAKATGKPLVFASAPSLSLLPPGVKFGQAGWGEIKDGQGLAVSVKSGMVELELAPLLSGNLVVREVRLDNPVLEVREGKAVSGQDAPAAAPAASPVSGAQAGAVAPSDELPVELMRLVVRQGEVRYVDARGVHLEIKDLNLSVENLRRREEAGMQCDFSFDLKEDQKAVLAGNLALDAKLRYYAPHLTFRQISLTFTPLGGLLPKEAGPAQLVCEGALNLQTQSLRLATARLSTPQARLTLGGEATLTPQAFKGTVSLEGSPRKLAALAGQTLKPSDNDVLSFKSVLEYADDTLHLRQIVMQLDDIPVRGDLSLALGTPLAISGGIQTGMINLDKYLPLPQNGTSTAPARKAAEGKAQGGASSGSSAQSTQSVQNRPGVNLRAALAGVRQGKLSVTDIAFILKGEKNRYTVTSLSCALGSGGSIKGSAVADLPSKAYSLKATAAGVNVGGLLEALGKGRPVDGVAALDVDLSMRGADAKAMLAGLNGRGVLEVRNMHLEAMSALPQNVPGLTGKKGAVPDRFDLVRVPFTARNGEVTAQPITVSSAGLNASGRALASLPREYLDATADIKTLGMTIPVVAKGPFSNISYGVDPKFALDMARKLPGALLDGGKAAGGATRNGAEGAGGVMKKGLEGAGGLMRGLFGK</sequence>
<evidence type="ECO:0000313" key="4">
    <source>
        <dbReference type="Proteomes" id="UP000069241"/>
    </source>
</evidence>
<dbReference type="PANTHER" id="PTHR30441">
    <property type="entry name" value="DUF748 DOMAIN-CONTAINING PROTEIN"/>
    <property type="match status" value="1"/>
</dbReference>
<dbReference type="Pfam" id="PF05170">
    <property type="entry name" value="AsmA"/>
    <property type="match status" value="1"/>
</dbReference>
<dbReference type="InterPro" id="IPR052894">
    <property type="entry name" value="AsmA-related"/>
</dbReference>
<keyword evidence="4" id="KW-1185">Reference proteome</keyword>
<evidence type="ECO:0000313" key="3">
    <source>
        <dbReference type="EMBL" id="AMD91243.1"/>
    </source>
</evidence>
<gene>
    <name evidence="3" type="ORF">AXF13_14525</name>
</gene>
<keyword evidence="3" id="KW-0560">Oxidoreductase</keyword>
<organism evidence="3 4">
    <name type="scientific">Desulfovibrio fairfieldensis</name>
    <dbReference type="NCBI Taxonomy" id="44742"/>
    <lineage>
        <taxon>Bacteria</taxon>
        <taxon>Pseudomonadati</taxon>
        <taxon>Thermodesulfobacteriota</taxon>
        <taxon>Desulfovibrionia</taxon>
        <taxon>Desulfovibrionales</taxon>
        <taxon>Desulfovibrionaceae</taxon>
        <taxon>Desulfovibrio</taxon>
    </lineage>
</organism>
<dbReference type="EMBL" id="CP014229">
    <property type="protein sequence ID" value="AMD91243.1"/>
    <property type="molecule type" value="Genomic_DNA"/>
</dbReference>
<proteinExistence type="predicted"/>
<dbReference type="GO" id="GO:0005886">
    <property type="term" value="C:plasma membrane"/>
    <property type="evidence" value="ECO:0007669"/>
    <property type="project" value="TreeGrafter"/>
</dbReference>
<evidence type="ECO:0000259" key="2">
    <source>
        <dbReference type="Pfam" id="PF05170"/>
    </source>
</evidence>
<dbReference type="Proteomes" id="UP000069241">
    <property type="component" value="Chromosome"/>
</dbReference>